<comment type="similarity">
    <text evidence="2">Belongs to the RmuC family.</text>
</comment>
<dbReference type="InterPro" id="IPR003798">
    <property type="entry name" value="DNA_recombination_RmuC"/>
</dbReference>
<reference evidence="8" key="1">
    <citation type="journal article" date="2019" name="Int. J. Syst. Evol. Microbiol.">
        <title>The Global Catalogue of Microorganisms (GCM) 10K type strain sequencing project: providing services to taxonomists for standard genome sequencing and annotation.</title>
        <authorList>
            <consortium name="The Broad Institute Genomics Platform"/>
            <consortium name="The Broad Institute Genome Sequencing Center for Infectious Disease"/>
            <person name="Wu L."/>
            <person name="Ma J."/>
        </authorList>
    </citation>
    <scope>NUCLEOTIDE SEQUENCE [LARGE SCALE GENOMIC DNA]</scope>
    <source>
        <strain evidence="8">KCTC 42182</strain>
    </source>
</reference>
<evidence type="ECO:0000256" key="3">
    <source>
        <dbReference type="ARBA" id="ARBA00021840"/>
    </source>
</evidence>
<keyword evidence="4 6" id="KW-0175">Coiled coil</keyword>
<sequence length="502" mass="54102">MDIVIYAGFAILAALLGLVLWRLSARPAGPAGQSPEQAAELATVQAELKAALAGRTEADMDRTQLRGRLETALAAQSTAETRLAELMAQLDSARTALAAAEAARAEADKDRIQHERSAALDRQKLAEQEKRFADFEQTVKQMTEAAKAATLETGKQLSSMLLETHKREADEQKKLSEEKVKQTTEGLLQQVTVITDTVTRLHQQVGDSRKTIDTVHRALSHPGGAGRLAEIGLENTLKAFGLQPGHDFIIQYHAAGDGERGSLRPDAVVFLPGDAVLVIDSKASKVLLDHAEAEDETAAAAALQQLAQRMTLHLRALAAKDYGNAVLATFRELKRGGSLKRSMTAMVLPNDAAIEKLRRADPDFERRAAEADIVIAGPSALAAIIAVSRMQIDSGRQAENLEQIVDAVTRLVESTGTALSLAERVGKGLQQATEQFDAFSRSVNRRLLPRVRNLAKLGIRPGKAPQALPGFEVTIRNTDDIIDAESEEVMPRLPGLGDGEGK</sequence>
<dbReference type="Pfam" id="PF02646">
    <property type="entry name" value="RmuC"/>
    <property type="match status" value="1"/>
</dbReference>
<accession>A0ABV7VEG3</accession>
<evidence type="ECO:0000256" key="6">
    <source>
        <dbReference type="SAM" id="Coils"/>
    </source>
</evidence>
<evidence type="ECO:0000256" key="5">
    <source>
        <dbReference type="ARBA" id="ARBA00023172"/>
    </source>
</evidence>
<keyword evidence="8" id="KW-1185">Reference proteome</keyword>
<comment type="function">
    <text evidence="1">Involved in DNA recombination.</text>
</comment>
<dbReference type="RefSeq" id="WP_379725507.1">
    <property type="nucleotide sequence ID" value="NZ_JBHRYJ010000002.1"/>
</dbReference>
<organism evidence="7 8">
    <name type="scientific">Ferrovibrio xuzhouensis</name>
    <dbReference type="NCBI Taxonomy" id="1576914"/>
    <lineage>
        <taxon>Bacteria</taxon>
        <taxon>Pseudomonadati</taxon>
        <taxon>Pseudomonadota</taxon>
        <taxon>Alphaproteobacteria</taxon>
        <taxon>Rhodospirillales</taxon>
        <taxon>Rhodospirillaceae</taxon>
        <taxon>Ferrovibrio</taxon>
    </lineage>
</organism>
<evidence type="ECO:0000313" key="8">
    <source>
        <dbReference type="Proteomes" id="UP001595711"/>
    </source>
</evidence>
<feature type="coiled-coil region" evidence="6">
    <location>
        <begin position="83"/>
        <end position="182"/>
    </location>
</feature>
<comment type="caution">
    <text evidence="7">The sequence shown here is derived from an EMBL/GenBank/DDBJ whole genome shotgun (WGS) entry which is preliminary data.</text>
</comment>
<proteinExistence type="inferred from homology"/>
<dbReference type="PANTHER" id="PTHR30563:SF0">
    <property type="entry name" value="DNA RECOMBINATION PROTEIN RMUC"/>
    <property type="match status" value="1"/>
</dbReference>
<evidence type="ECO:0000256" key="4">
    <source>
        <dbReference type="ARBA" id="ARBA00023054"/>
    </source>
</evidence>
<gene>
    <name evidence="7" type="primary">rmuC</name>
    <name evidence="7" type="ORF">ACFOOQ_10140</name>
</gene>
<name>A0ABV7VEG3_9PROT</name>
<evidence type="ECO:0000256" key="1">
    <source>
        <dbReference type="ARBA" id="ARBA00003416"/>
    </source>
</evidence>
<dbReference type="Proteomes" id="UP001595711">
    <property type="component" value="Unassembled WGS sequence"/>
</dbReference>
<keyword evidence="5" id="KW-0233">DNA recombination</keyword>
<evidence type="ECO:0000256" key="2">
    <source>
        <dbReference type="ARBA" id="ARBA00009840"/>
    </source>
</evidence>
<dbReference type="PANTHER" id="PTHR30563">
    <property type="entry name" value="DNA RECOMBINATION PROTEIN RMUC"/>
    <property type="match status" value="1"/>
</dbReference>
<dbReference type="EMBL" id="JBHRYJ010000002">
    <property type="protein sequence ID" value="MFC3675903.1"/>
    <property type="molecule type" value="Genomic_DNA"/>
</dbReference>
<protein>
    <recommendedName>
        <fullName evidence="3">DNA recombination protein RmuC homolog</fullName>
    </recommendedName>
</protein>
<evidence type="ECO:0000313" key="7">
    <source>
        <dbReference type="EMBL" id="MFC3675903.1"/>
    </source>
</evidence>